<feature type="domain" description="Wall-associated receptor kinase galacturonan-binding" evidence="4">
    <location>
        <begin position="33"/>
        <end position="102"/>
    </location>
</feature>
<evidence type="ECO:0000259" key="4">
    <source>
        <dbReference type="Pfam" id="PF13947"/>
    </source>
</evidence>
<dbReference type="PANTHER" id="PTHR33138">
    <property type="entry name" value="OS01G0690200 PROTEIN"/>
    <property type="match status" value="1"/>
</dbReference>
<evidence type="ECO:0000256" key="2">
    <source>
        <dbReference type="ARBA" id="ARBA00022729"/>
    </source>
</evidence>
<comment type="subcellular location">
    <subcellularLocation>
        <location evidence="1">Membrane</location>
        <topology evidence="1">Single-pass membrane protein</topology>
    </subcellularLocation>
</comment>
<evidence type="ECO:0000313" key="5">
    <source>
        <dbReference type="EMBL" id="PNT69891.1"/>
    </source>
</evidence>
<dbReference type="AlphaFoldDB" id="A0A2K2D6J2"/>
<feature type="chain" id="PRO_5033311673" description="Wall-associated receptor kinase galacturonan-binding domain-containing protein" evidence="3">
    <location>
        <begin position="23"/>
        <end position="240"/>
    </location>
</feature>
<keyword evidence="7" id="KW-1185">Reference proteome</keyword>
<dbReference type="Gramene" id="PNT69891">
    <property type="protein sequence ID" value="PNT69891"/>
    <property type="gene ID" value="BRADI_2g02436v3"/>
</dbReference>
<proteinExistence type="predicted"/>
<evidence type="ECO:0000313" key="6">
    <source>
        <dbReference type="EnsemblPlants" id="PNT69891"/>
    </source>
</evidence>
<accession>A0A2K2D6J2</accession>
<dbReference type="PANTHER" id="PTHR33138:SF9">
    <property type="entry name" value="OS01G0136500 PROTEIN"/>
    <property type="match status" value="1"/>
</dbReference>
<keyword evidence="2 3" id="KW-0732">Signal</keyword>
<reference evidence="5 6" key="1">
    <citation type="journal article" date="2010" name="Nature">
        <title>Genome sequencing and analysis of the model grass Brachypodium distachyon.</title>
        <authorList>
            <consortium name="International Brachypodium Initiative"/>
        </authorList>
    </citation>
    <scope>NUCLEOTIDE SEQUENCE [LARGE SCALE GENOMIC DNA]</scope>
    <source>
        <strain evidence="5 6">Bd21</strain>
    </source>
</reference>
<dbReference type="Pfam" id="PF13947">
    <property type="entry name" value="GUB_WAK_bind"/>
    <property type="match status" value="1"/>
</dbReference>
<feature type="signal peptide" evidence="3">
    <location>
        <begin position="1"/>
        <end position="22"/>
    </location>
</feature>
<dbReference type="InterPro" id="IPR025287">
    <property type="entry name" value="WAK_GUB"/>
</dbReference>
<protein>
    <recommendedName>
        <fullName evidence="4">Wall-associated receptor kinase galacturonan-binding domain-containing protein</fullName>
    </recommendedName>
</protein>
<evidence type="ECO:0000256" key="1">
    <source>
        <dbReference type="ARBA" id="ARBA00004167"/>
    </source>
</evidence>
<reference evidence="5" key="2">
    <citation type="submission" date="2017-06" db="EMBL/GenBank/DDBJ databases">
        <title>WGS assembly of Brachypodium distachyon.</title>
        <authorList>
            <consortium name="The International Brachypodium Initiative"/>
            <person name="Lucas S."/>
            <person name="Harmon-Smith M."/>
            <person name="Lail K."/>
            <person name="Tice H."/>
            <person name="Grimwood J."/>
            <person name="Bruce D."/>
            <person name="Barry K."/>
            <person name="Shu S."/>
            <person name="Lindquist E."/>
            <person name="Wang M."/>
            <person name="Pitluck S."/>
            <person name="Vogel J.P."/>
            <person name="Garvin D.F."/>
            <person name="Mockler T.C."/>
            <person name="Schmutz J."/>
            <person name="Rokhsar D."/>
            <person name="Bevan M.W."/>
        </authorList>
    </citation>
    <scope>NUCLEOTIDE SEQUENCE</scope>
    <source>
        <strain evidence="5">Bd21</strain>
    </source>
</reference>
<dbReference type="InParanoid" id="A0A2K2D6J2"/>
<organism evidence="5">
    <name type="scientific">Brachypodium distachyon</name>
    <name type="common">Purple false brome</name>
    <name type="synonym">Trachynia distachya</name>
    <dbReference type="NCBI Taxonomy" id="15368"/>
    <lineage>
        <taxon>Eukaryota</taxon>
        <taxon>Viridiplantae</taxon>
        <taxon>Streptophyta</taxon>
        <taxon>Embryophyta</taxon>
        <taxon>Tracheophyta</taxon>
        <taxon>Spermatophyta</taxon>
        <taxon>Magnoliopsida</taxon>
        <taxon>Liliopsida</taxon>
        <taxon>Poales</taxon>
        <taxon>Poaceae</taxon>
        <taxon>BOP clade</taxon>
        <taxon>Pooideae</taxon>
        <taxon>Stipodae</taxon>
        <taxon>Brachypodieae</taxon>
        <taxon>Brachypodium</taxon>
    </lineage>
</organism>
<name>A0A2K2D6J2_BRADI</name>
<dbReference type="FunCoup" id="A0A2K2D6J2">
    <property type="interactions" value="6"/>
</dbReference>
<gene>
    <name evidence="5" type="ORF">BRADI_2g02436v3</name>
</gene>
<reference evidence="6" key="3">
    <citation type="submission" date="2018-08" db="UniProtKB">
        <authorList>
            <consortium name="EnsemblPlants"/>
        </authorList>
    </citation>
    <scope>IDENTIFICATION</scope>
    <source>
        <strain evidence="6">cv. Bd21</strain>
    </source>
</reference>
<dbReference type="Proteomes" id="UP000008810">
    <property type="component" value="Chromosome 2"/>
</dbReference>
<dbReference type="EMBL" id="CM000881">
    <property type="protein sequence ID" value="PNT69891.1"/>
    <property type="molecule type" value="Genomic_DNA"/>
</dbReference>
<evidence type="ECO:0000313" key="7">
    <source>
        <dbReference type="Proteomes" id="UP000008810"/>
    </source>
</evidence>
<dbReference type="GO" id="GO:0016020">
    <property type="term" value="C:membrane"/>
    <property type="evidence" value="ECO:0007669"/>
    <property type="project" value="UniProtKB-SubCell"/>
</dbReference>
<sequence length="240" mass="26212">MPPSSWFLLVFVWWLLLALAAAAEQQEQGGEGCSAPKRCGKLNISRPFWLTDWETRRSCGRPDFEVTCEFNTTTPVLRSYGPGPGFAIIDISYEERSLRVVDVLGKLEAFSPQKKEASGRCHVPSRNTAVRLAPPFSIDPVANMELIFYSCTKTAAAAAAHRDDGSSTPVEMPWCGNAFVRAGGRYGATGDGNYAIQGCATTVMPVQSSGEVDASHYKELIRHGFVLTWQLPAGKLLPPR</sequence>
<evidence type="ECO:0000256" key="3">
    <source>
        <dbReference type="SAM" id="SignalP"/>
    </source>
</evidence>
<dbReference type="EnsemblPlants" id="PNT69891">
    <property type="protein sequence ID" value="PNT69891"/>
    <property type="gene ID" value="BRADI_2g02436v3"/>
</dbReference>
<dbReference type="GO" id="GO:0030247">
    <property type="term" value="F:polysaccharide binding"/>
    <property type="evidence" value="ECO:0007669"/>
    <property type="project" value="InterPro"/>
</dbReference>
<dbReference type="OrthoDB" id="687559at2759"/>